<keyword evidence="2" id="KW-1185">Reference proteome</keyword>
<protein>
    <submittedName>
        <fullName evidence="1">Uncharacterized protein</fullName>
    </submittedName>
</protein>
<dbReference type="RefSeq" id="WP_216456096.1">
    <property type="nucleotide sequence ID" value="NZ_JAHLQL010000001.1"/>
</dbReference>
<name>A0ABS6F099_9CLOT</name>
<comment type="caution">
    <text evidence="1">The sequence shown here is derived from an EMBL/GenBank/DDBJ whole genome shotgun (WGS) entry which is preliminary data.</text>
</comment>
<proteinExistence type="predicted"/>
<sequence length="139" mass="16163">MGFREKLAKHYTEAYITKYGDRLAQVQGNVVSVKVEEKTILWLFHKITATLIVRPERSKGVVRCVYKKNKWFKKPEFLNINQGHLVIIQGLKAKKGKKTKENKEAIEIMNVMNLTTKKDLVPVDKSQLKKAQKVQRIKQ</sequence>
<organism evidence="1 2">
    <name type="scientific">Clostridium simiarum</name>
    <dbReference type="NCBI Taxonomy" id="2841506"/>
    <lineage>
        <taxon>Bacteria</taxon>
        <taxon>Bacillati</taxon>
        <taxon>Bacillota</taxon>
        <taxon>Clostridia</taxon>
        <taxon>Eubacteriales</taxon>
        <taxon>Clostridiaceae</taxon>
        <taxon>Clostridium</taxon>
    </lineage>
</organism>
<dbReference type="EMBL" id="JAHLQL010000001">
    <property type="protein sequence ID" value="MBU5591053.1"/>
    <property type="molecule type" value="Genomic_DNA"/>
</dbReference>
<accession>A0ABS6F099</accession>
<reference evidence="1 2" key="1">
    <citation type="submission" date="2021-06" db="EMBL/GenBank/DDBJ databases">
        <authorList>
            <person name="Sun Q."/>
            <person name="Li D."/>
        </authorList>
    </citation>
    <scope>NUCLEOTIDE SEQUENCE [LARGE SCALE GENOMIC DNA]</scope>
    <source>
        <strain evidence="1 2">MSJ-4</strain>
    </source>
</reference>
<dbReference type="Proteomes" id="UP000736583">
    <property type="component" value="Unassembled WGS sequence"/>
</dbReference>
<evidence type="ECO:0000313" key="2">
    <source>
        <dbReference type="Proteomes" id="UP000736583"/>
    </source>
</evidence>
<evidence type="ECO:0000313" key="1">
    <source>
        <dbReference type="EMBL" id="MBU5591053.1"/>
    </source>
</evidence>
<gene>
    <name evidence="1" type="ORF">KQI89_04695</name>
</gene>